<protein>
    <submittedName>
        <fullName evidence="2">Uncharacterized protein</fullName>
    </submittedName>
</protein>
<evidence type="ECO:0000313" key="3">
    <source>
        <dbReference type="Proteomes" id="UP000632849"/>
    </source>
</evidence>
<sequence length="104" mass="11018">MPCSRNPSARSSGPPGTGAIRAPLDVGKGGIVRDGGAATHFVCEPSKSPSDRGKYIALYVDTLWKTDPEKTRSAVPGLLKEFMTFARRELDRPGGASGGQRCEL</sequence>
<dbReference type="AlphaFoldDB" id="A0A919EIE3"/>
<dbReference type="EMBL" id="BNBE01000001">
    <property type="protein sequence ID" value="GHF84156.1"/>
    <property type="molecule type" value="Genomic_DNA"/>
</dbReference>
<accession>A0A919EIE3</accession>
<evidence type="ECO:0000313" key="2">
    <source>
        <dbReference type="EMBL" id="GHF84156.1"/>
    </source>
</evidence>
<name>A0A919EIE3_STRFL</name>
<organism evidence="2 3">
    <name type="scientific">Streptomyces filamentosus</name>
    <name type="common">Streptomyces roseosporus</name>
    <dbReference type="NCBI Taxonomy" id="67294"/>
    <lineage>
        <taxon>Bacteria</taxon>
        <taxon>Bacillati</taxon>
        <taxon>Actinomycetota</taxon>
        <taxon>Actinomycetes</taxon>
        <taxon>Kitasatosporales</taxon>
        <taxon>Streptomycetaceae</taxon>
        <taxon>Streptomyces</taxon>
    </lineage>
</organism>
<proteinExistence type="predicted"/>
<keyword evidence="3" id="KW-1185">Reference proteome</keyword>
<comment type="caution">
    <text evidence="2">The sequence shown here is derived from an EMBL/GenBank/DDBJ whole genome shotgun (WGS) entry which is preliminary data.</text>
</comment>
<feature type="compositionally biased region" description="Polar residues" evidence="1">
    <location>
        <begin position="1"/>
        <end position="11"/>
    </location>
</feature>
<dbReference type="RefSeq" id="WP_190040920.1">
    <property type="nucleotide sequence ID" value="NZ_BNBE01000001.1"/>
</dbReference>
<gene>
    <name evidence="2" type="ORF">GCM10017667_10320</name>
</gene>
<evidence type="ECO:0000256" key="1">
    <source>
        <dbReference type="SAM" id="MobiDB-lite"/>
    </source>
</evidence>
<reference evidence="2" key="1">
    <citation type="journal article" date="2014" name="Int. J. Syst. Evol. Microbiol.">
        <title>Complete genome sequence of Corynebacterium casei LMG S-19264T (=DSM 44701T), isolated from a smear-ripened cheese.</title>
        <authorList>
            <consortium name="US DOE Joint Genome Institute (JGI-PGF)"/>
            <person name="Walter F."/>
            <person name="Albersmeier A."/>
            <person name="Kalinowski J."/>
            <person name="Ruckert C."/>
        </authorList>
    </citation>
    <scope>NUCLEOTIDE SEQUENCE</scope>
    <source>
        <strain evidence="2">JCM 4122</strain>
    </source>
</reference>
<dbReference type="Proteomes" id="UP000632849">
    <property type="component" value="Unassembled WGS sequence"/>
</dbReference>
<reference evidence="2" key="2">
    <citation type="submission" date="2020-09" db="EMBL/GenBank/DDBJ databases">
        <authorList>
            <person name="Sun Q."/>
            <person name="Ohkuma M."/>
        </authorList>
    </citation>
    <scope>NUCLEOTIDE SEQUENCE</scope>
    <source>
        <strain evidence="2">JCM 4122</strain>
    </source>
</reference>
<feature type="region of interest" description="Disordered" evidence="1">
    <location>
        <begin position="1"/>
        <end position="25"/>
    </location>
</feature>